<dbReference type="EMBL" id="MGKS01000028">
    <property type="protein sequence ID" value="OGN31771.1"/>
    <property type="molecule type" value="Genomic_DNA"/>
</dbReference>
<reference evidence="1 2" key="1">
    <citation type="journal article" date="2016" name="Nat. Commun.">
        <title>Thousands of microbial genomes shed light on interconnected biogeochemical processes in an aquifer system.</title>
        <authorList>
            <person name="Anantharaman K."/>
            <person name="Brown C.T."/>
            <person name="Hug L.A."/>
            <person name="Sharon I."/>
            <person name="Castelle C.J."/>
            <person name="Probst A.J."/>
            <person name="Thomas B.C."/>
            <person name="Singh A."/>
            <person name="Wilkins M.J."/>
            <person name="Karaoz U."/>
            <person name="Brodie E.L."/>
            <person name="Williams K.H."/>
            <person name="Hubbard S.S."/>
            <person name="Banfield J.F."/>
        </authorList>
    </citation>
    <scope>NUCLEOTIDE SEQUENCE [LARGE SCALE GENOMIC DNA]</scope>
</reference>
<accession>A0A1F8H2I7</accession>
<protein>
    <submittedName>
        <fullName evidence="1">Uncharacterized protein</fullName>
    </submittedName>
</protein>
<organism evidence="1 2">
    <name type="scientific">Candidatus Yanofskybacteria bacterium RIFCSPLOWO2_02_FULL_43_10b</name>
    <dbReference type="NCBI Taxonomy" id="1802704"/>
    <lineage>
        <taxon>Bacteria</taxon>
        <taxon>Candidatus Yanofskyibacteriota</taxon>
    </lineage>
</organism>
<proteinExistence type="predicted"/>
<sequence>MTRSKKILVASLAALLGAFLFLFFIVSPLLSGVAKTTELLRAEKLKRSDLEAQILAIEDFRRFTNANQENFKTLDTLFLKEQNPSPFFSFLETLASREGFSLKIVPQEPKLLPEDRWTSIDFQVSSQTSFPKLFAFLEKLEQSPYLLEIKNVQVVKKEGGADFSLFFKMYSK</sequence>
<dbReference type="Proteomes" id="UP000177676">
    <property type="component" value="Unassembled WGS sequence"/>
</dbReference>
<dbReference type="Gene3D" id="3.30.70.60">
    <property type="match status" value="1"/>
</dbReference>
<comment type="caution">
    <text evidence="1">The sequence shown here is derived from an EMBL/GenBank/DDBJ whole genome shotgun (WGS) entry which is preliminary data.</text>
</comment>
<name>A0A1F8H2I7_9BACT</name>
<evidence type="ECO:0000313" key="2">
    <source>
        <dbReference type="Proteomes" id="UP000177676"/>
    </source>
</evidence>
<gene>
    <name evidence="1" type="ORF">A3I92_00960</name>
</gene>
<dbReference type="AlphaFoldDB" id="A0A1F8H2I7"/>
<dbReference type="InterPro" id="IPR014717">
    <property type="entry name" value="Transl_elong_EF1B/ribsomal_bS6"/>
</dbReference>
<evidence type="ECO:0000313" key="1">
    <source>
        <dbReference type="EMBL" id="OGN31771.1"/>
    </source>
</evidence>